<feature type="non-terminal residue" evidence="2">
    <location>
        <position position="66"/>
    </location>
</feature>
<feature type="compositionally biased region" description="Low complexity" evidence="1">
    <location>
        <begin position="39"/>
        <end position="48"/>
    </location>
</feature>
<name>A0A1R3GYQ7_COCAP</name>
<evidence type="ECO:0000256" key="1">
    <source>
        <dbReference type="SAM" id="MobiDB-lite"/>
    </source>
</evidence>
<evidence type="ECO:0000313" key="2">
    <source>
        <dbReference type="EMBL" id="OMO63130.1"/>
    </source>
</evidence>
<dbReference type="EMBL" id="AWWV01013014">
    <property type="protein sequence ID" value="OMO63130.1"/>
    <property type="molecule type" value="Genomic_DNA"/>
</dbReference>
<feature type="region of interest" description="Disordered" evidence="1">
    <location>
        <begin position="38"/>
        <end position="66"/>
    </location>
</feature>
<feature type="compositionally biased region" description="Polar residues" evidence="1">
    <location>
        <begin position="55"/>
        <end position="66"/>
    </location>
</feature>
<dbReference type="AlphaFoldDB" id="A0A1R3GYQ7"/>
<feature type="non-terminal residue" evidence="2">
    <location>
        <position position="1"/>
    </location>
</feature>
<keyword evidence="3" id="KW-1185">Reference proteome</keyword>
<organism evidence="2 3">
    <name type="scientific">Corchorus capsularis</name>
    <name type="common">Jute</name>
    <dbReference type="NCBI Taxonomy" id="210143"/>
    <lineage>
        <taxon>Eukaryota</taxon>
        <taxon>Viridiplantae</taxon>
        <taxon>Streptophyta</taxon>
        <taxon>Embryophyta</taxon>
        <taxon>Tracheophyta</taxon>
        <taxon>Spermatophyta</taxon>
        <taxon>Magnoliopsida</taxon>
        <taxon>eudicotyledons</taxon>
        <taxon>Gunneridae</taxon>
        <taxon>Pentapetalae</taxon>
        <taxon>rosids</taxon>
        <taxon>malvids</taxon>
        <taxon>Malvales</taxon>
        <taxon>Malvaceae</taxon>
        <taxon>Grewioideae</taxon>
        <taxon>Apeibeae</taxon>
        <taxon>Corchorus</taxon>
    </lineage>
</organism>
<comment type="caution">
    <text evidence="2">The sequence shown here is derived from an EMBL/GenBank/DDBJ whole genome shotgun (WGS) entry which is preliminary data.</text>
</comment>
<proteinExistence type="predicted"/>
<sequence>TSTSIAVQSIAGSSFSEESFSVLYLSAILFSSPFSLVNPRPSSSLLTKTPPPPTATVNSSFSDHHL</sequence>
<evidence type="ECO:0000313" key="3">
    <source>
        <dbReference type="Proteomes" id="UP000188268"/>
    </source>
</evidence>
<dbReference type="Proteomes" id="UP000188268">
    <property type="component" value="Unassembled WGS sequence"/>
</dbReference>
<dbReference type="GO" id="GO:0016779">
    <property type="term" value="F:nucleotidyltransferase activity"/>
    <property type="evidence" value="ECO:0007669"/>
    <property type="project" value="UniProtKB-KW"/>
</dbReference>
<protein>
    <submittedName>
        <fullName evidence="2">Putative tRNA(His) guanylyltransferase-like isoform 2 protein</fullName>
    </submittedName>
</protein>
<dbReference type="Gramene" id="OMO63130">
    <property type="protein sequence ID" value="OMO63130"/>
    <property type="gene ID" value="CCACVL1_22470"/>
</dbReference>
<keyword evidence="2" id="KW-0548">Nucleotidyltransferase</keyword>
<accession>A0A1R3GYQ7</accession>
<reference evidence="2 3" key="1">
    <citation type="submission" date="2013-09" db="EMBL/GenBank/DDBJ databases">
        <title>Corchorus capsularis genome sequencing.</title>
        <authorList>
            <person name="Alam M."/>
            <person name="Haque M.S."/>
            <person name="Islam M.S."/>
            <person name="Emdad E.M."/>
            <person name="Islam M.M."/>
            <person name="Ahmed B."/>
            <person name="Halim A."/>
            <person name="Hossen Q.M.M."/>
            <person name="Hossain M.Z."/>
            <person name="Ahmed R."/>
            <person name="Khan M.M."/>
            <person name="Islam R."/>
            <person name="Rashid M.M."/>
            <person name="Khan S.A."/>
            <person name="Rahman M.S."/>
            <person name="Alam M."/>
        </authorList>
    </citation>
    <scope>NUCLEOTIDE SEQUENCE [LARGE SCALE GENOMIC DNA]</scope>
    <source>
        <strain evidence="3">cv. CVL-1</strain>
        <tissue evidence="2">Whole seedling</tissue>
    </source>
</reference>
<keyword evidence="2" id="KW-0808">Transferase</keyword>
<gene>
    <name evidence="2" type="ORF">CCACVL1_22470</name>
</gene>